<reference evidence="1" key="1">
    <citation type="journal article" date="2019" name="Science">
        <title>Mutation of a bHLH transcription factor allowed almond domestication.</title>
        <authorList>
            <person name="Sanchez-Perez R."/>
            <person name="Pavan S."/>
            <person name="Mazzeo R."/>
            <person name="Moldovan C."/>
            <person name="Aiese Cigliano R."/>
            <person name="Del Cueto J."/>
            <person name="Ricciardi F."/>
            <person name="Lotti C."/>
            <person name="Ricciardi L."/>
            <person name="Dicenta F."/>
            <person name="Lopez-Marques R.L."/>
            <person name="Lindberg Moller B."/>
        </authorList>
    </citation>
    <scope>NUCLEOTIDE SEQUENCE</scope>
</reference>
<gene>
    <name evidence="1" type="ORF">Prudu_022479</name>
</gene>
<accession>A0A4Y1S1F9</accession>
<name>A0A4Y1S1F9_PRUDU</name>
<evidence type="ECO:0000313" key="1">
    <source>
        <dbReference type="EMBL" id="BBH09853.1"/>
    </source>
</evidence>
<organism evidence="1">
    <name type="scientific">Prunus dulcis</name>
    <name type="common">Almond</name>
    <name type="synonym">Amygdalus dulcis</name>
    <dbReference type="NCBI Taxonomy" id="3755"/>
    <lineage>
        <taxon>Eukaryota</taxon>
        <taxon>Viridiplantae</taxon>
        <taxon>Streptophyta</taxon>
        <taxon>Embryophyta</taxon>
        <taxon>Tracheophyta</taxon>
        <taxon>Spermatophyta</taxon>
        <taxon>Magnoliopsida</taxon>
        <taxon>eudicotyledons</taxon>
        <taxon>Gunneridae</taxon>
        <taxon>Pentapetalae</taxon>
        <taxon>rosids</taxon>
        <taxon>fabids</taxon>
        <taxon>Rosales</taxon>
        <taxon>Rosaceae</taxon>
        <taxon>Amygdaloideae</taxon>
        <taxon>Amygdaleae</taxon>
        <taxon>Prunus</taxon>
    </lineage>
</organism>
<dbReference type="InterPro" id="IPR032675">
    <property type="entry name" value="LRR_dom_sf"/>
</dbReference>
<proteinExistence type="predicted"/>
<dbReference type="SUPFAM" id="SSF52058">
    <property type="entry name" value="L domain-like"/>
    <property type="match status" value="1"/>
</dbReference>
<dbReference type="EMBL" id="AP019304">
    <property type="protein sequence ID" value="BBH09853.1"/>
    <property type="molecule type" value="Genomic_DNA"/>
</dbReference>
<dbReference type="Gene3D" id="3.80.10.10">
    <property type="entry name" value="Ribonuclease Inhibitor"/>
    <property type="match status" value="2"/>
</dbReference>
<dbReference type="PANTHER" id="PTHR47186:SF63">
    <property type="entry name" value="C-JID DOMAIN-CONTAINING PROTEIN"/>
    <property type="match status" value="1"/>
</dbReference>
<dbReference type="PANTHER" id="PTHR47186">
    <property type="entry name" value="LEUCINE-RICH REPEAT-CONTAINING PROTEIN 57"/>
    <property type="match status" value="1"/>
</dbReference>
<protein>
    <submittedName>
        <fullName evidence="1">Disease resistance protein TIR-NBS-LRR class family</fullName>
    </submittedName>
</protein>
<sequence>MRRAEDPNLSRSLKIECIILHNCASLVEIPSYFQHLGKLTNLCLGHCTNLKNIPEMPCNLEILYLSLTAIEELPSSVWSHEKISHLDIAFCKHLKSLPGNTCKLKVSSSFSLVGCESLCEFWELPRDTTVLEFSSTTIKELRNESIESVVGLTAIKLTNCKSLVSLPMNIWKLKYLESLNLSGCSNFQHLPEISV</sequence>
<dbReference type="AlphaFoldDB" id="A0A4Y1S1F9"/>